<dbReference type="EMBL" id="CP046914">
    <property type="protein sequence ID" value="QGZ63895.1"/>
    <property type="molecule type" value="Genomic_DNA"/>
</dbReference>
<name>A0A7Z2GLU3_9BURK</name>
<dbReference type="RefSeq" id="WP_158952922.1">
    <property type="nucleotide sequence ID" value="NZ_CP046914.1"/>
</dbReference>
<evidence type="ECO:0000313" key="3">
    <source>
        <dbReference type="Proteomes" id="UP000433577"/>
    </source>
</evidence>
<reference evidence="2 3" key="1">
    <citation type="submission" date="2019-12" db="EMBL/GenBank/DDBJ databases">
        <title>Paraburkholderia acidiphila 7Q-K02 sp. nov and Paraburkholderia acidisoli DHF22 sp. nov., two strains isolated from forest soil.</title>
        <authorList>
            <person name="Gao Z."/>
            <person name="Qiu L."/>
        </authorList>
    </citation>
    <scope>NUCLEOTIDE SEQUENCE [LARGE SCALE GENOMIC DNA]</scope>
    <source>
        <strain evidence="2 3">DHF22</strain>
    </source>
</reference>
<dbReference type="AlphaFoldDB" id="A0A7Z2GLU3"/>
<proteinExistence type="predicted"/>
<evidence type="ECO:0000313" key="2">
    <source>
        <dbReference type="EMBL" id="QGZ63895.1"/>
    </source>
</evidence>
<organism evidence="2 3">
    <name type="scientific">Paraburkholderia acidisoli</name>
    <dbReference type="NCBI Taxonomy" id="2571748"/>
    <lineage>
        <taxon>Bacteria</taxon>
        <taxon>Pseudomonadati</taxon>
        <taxon>Pseudomonadota</taxon>
        <taxon>Betaproteobacteria</taxon>
        <taxon>Burkholderiales</taxon>
        <taxon>Burkholderiaceae</taxon>
        <taxon>Paraburkholderia</taxon>
    </lineage>
</organism>
<gene>
    <name evidence="2" type="ORF">FAZ98_19300</name>
</gene>
<protein>
    <submittedName>
        <fullName evidence="2">Uncharacterized protein</fullName>
    </submittedName>
</protein>
<dbReference type="Proteomes" id="UP000433577">
    <property type="component" value="Chromosome 2"/>
</dbReference>
<keyword evidence="3" id="KW-1185">Reference proteome</keyword>
<dbReference type="KEGG" id="pacs:FAZ98_19300"/>
<evidence type="ECO:0000256" key="1">
    <source>
        <dbReference type="SAM" id="MobiDB-lite"/>
    </source>
</evidence>
<accession>A0A7Z2GLU3</accession>
<feature type="region of interest" description="Disordered" evidence="1">
    <location>
        <begin position="1"/>
        <end position="20"/>
    </location>
</feature>
<sequence>MPGRVERYGGTAKRGETGRARRNLLEHDRSGLADTLKLLVFQMFTSLHAVSDAELSIRLWILDIHFEADRIQFRRAKILTTIFFVG</sequence>